<gene>
    <name evidence="1" type="ORF">TNCT_454461</name>
</gene>
<evidence type="ECO:0000313" key="2">
    <source>
        <dbReference type="Proteomes" id="UP000887116"/>
    </source>
</evidence>
<reference evidence="1" key="1">
    <citation type="submission" date="2020-07" db="EMBL/GenBank/DDBJ databases">
        <title>Multicomponent nature underlies the extraordinary mechanical properties of spider dragline silk.</title>
        <authorList>
            <person name="Kono N."/>
            <person name="Nakamura H."/>
            <person name="Mori M."/>
            <person name="Yoshida Y."/>
            <person name="Ohtoshi R."/>
            <person name="Malay A.D."/>
            <person name="Moran D.A.P."/>
            <person name="Tomita M."/>
            <person name="Numata K."/>
            <person name="Arakawa K."/>
        </authorList>
    </citation>
    <scope>NUCLEOTIDE SEQUENCE</scope>
</reference>
<keyword evidence="2" id="KW-1185">Reference proteome</keyword>
<proteinExistence type="predicted"/>
<evidence type="ECO:0000313" key="1">
    <source>
        <dbReference type="EMBL" id="GFQ91509.1"/>
    </source>
</evidence>
<accession>A0A8X6HRF9</accession>
<dbReference type="Proteomes" id="UP000887116">
    <property type="component" value="Unassembled WGS sequence"/>
</dbReference>
<dbReference type="EMBL" id="BMAO01023871">
    <property type="protein sequence ID" value="GFQ91509.1"/>
    <property type="molecule type" value="Genomic_DNA"/>
</dbReference>
<dbReference type="OrthoDB" id="8186282at2759"/>
<organism evidence="1 2">
    <name type="scientific">Trichonephila clavata</name>
    <name type="common">Joro spider</name>
    <name type="synonym">Nephila clavata</name>
    <dbReference type="NCBI Taxonomy" id="2740835"/>
    <lineage>
        <taxon>Eukaryota</taxon>
        <taxon>Metazoa</taxon>
        <taxon>Ecdysozoa</taxon>
        <taxon>Arthropoda</taxon>
        <taxon>Chelicerata</taxon>
        <taxon>Arachnida</taxon>
        <taxon>Araneae</taxon>
        <taxon>Araneomorphae</taxon>
        <taxon>Entelegynae</taxon>
        <taxon>Araneoidea</taxon>
        <taxon>Nephilidae</taxon>
        <taxon>Trichonephila</taxon>
    </lineage>
</organism>
<comment type="caution">
    <text evidence="1">The sequence shown here is derived from an EMBL/GenBank/DDBJ whole genome shotgun (WGS) entry which is preliminary data.</text>
</comment>
<sequence length="78" mass="8773">MKTDISIASMAFQHILVKTFGFPPLNYFSLVVLLKRDLSKLKPTVIDGLGNIIKEEKQAIPVEIARKSFLSWKAQADI</sequence>
<protein>
    <submittedName>
        <fullName evidence="1">Uncharacterized protein</fullName>
    </submittedName>
</protein>
<name>A0A8X6HRF9_TRICU</name>
<dbReference type="AlphaFoldDB" id="A0A8X6HRF9"/>